<sequence>MREWNNIYYSSLTGLLDALTEAGYPISKQDFKTSFGKENAATIIGASEESLCLTLYCALGILLEKGYRVNLGKSNAHYIDDFPAVEIKIEPFPNHNTIVRGRPSSSSSSSIVDDQKINVKSIHNGQAIALDNNVKSEYSTEINSLIIYSKGRGKSINKKLSTILYLDAFDRNCLSDIFNDIQKYPLKFFRSIILKGKYL</sequence>
<dbReference type="EMBL" id="LC738876">
    <property type="protein sequence ID" value="BDT62531.1"/>
    <property type="molecule type" value="Genomic_DNA"/>
</dbReference>
<protein>
    <submittedName>
        <fullName evidence="1">Uncharacterized protein</fullName>
    </submittedName>
</protein>
<name>A0A9C7F6W1_9VIRU</name>
<accession>A0A9C7F6W1</accession>
<evidence type="ECO:0000313" key="1">
    <source>
        <dbReference type="EMBL" id="BDT62531.1"/>
    </source>
</evidence>
<reference evidence="1" key="1">
    <citation type="submission" date="2022-10" db="EMBL/GenBank/DDBJ databases">
        <title>Genome sequences of endogenous nimaviruses in decapod crustaceans.</title>
        <authorList>
            <person name="Kawato S."/>
            <person name="Nozaki R."/>
            <person name="Kondo H."/>
            <person name="Hirono I."/>
        </authorList>
    </citation>
    <scope>NUCLEOTIDE SEQUENCE</scope>
    <source>
        <strain evidence="1">Mikawa-1</strain>
    </source>
</reference>
<proteinExistence type="predicted"/>
<organism evidence="1">
    <name type="scientific">Metapenaeus ensis majanivirus</name>
    <dbReference type="NCBI Taxonomy" id="2984279"/>
    <lineage>
        <taxon>Viruses</taxon>
        <taxon>Viruses incertae sedis</taxon>
        <taxon>Naldaviricetes</taxon>
        <taxon>Nimaviridae</taxon>
    </lineage>
</organism>